<keyword evidence="5 8" id="KW-0863">Zinc-finger</keyword>
<sequence>MWRVLIDSASAKAYWTDCFMARHHGNHSLLPEMVQPNNEQLNQPLPLGQKLFVHAGNDAALKIGPSYHGNVAIRSNDLPSSSRVAQYSGHRVKNTGTLHNSYVHYPAGSSGGHVSYNPQTEPVITYPHRSEGEFARGSSQIDNRTAAVKRKNPVIYPEYSINGDGYCAGSSSSTQFSNYPQPAPFSESLHRQMPPSVGPINWNDQSLTSPFYFECFPKYINEKEWTILFYANENYAFRLHMYLNDYVGASGMHSGEMPYTMGSSNSSVPVPTLQGSSSSAIFASGVFAPRHVHGDTVPSYIHLPSVASSSSTAIPHEVIIPSYQPATSATTSTPMRASQPLPVRAVASSRHARNVLIGHANSGRNRRARSSYYGIQPLMIDAQQLIMMQQFALRESREAQDPHRAMRLDIDNMSYEDLLALGESIGNVCTGLVDEKISGCVREVIYCSSDEQQNDQDDGKCAICLEEYKDNSLLGILKCNHDFHTDCVKKWLKEKNSCPICKSAAA</sequence>
<feature type="domain" description="RING-type" evidence="9">
    <location>
        <begin position="461"/>
        <end position="502"/>
    </location>
</feature>
<dbReference type="Proteomes" id="UP000008022">
    <property type="component" value="Unassembled WGS sequence"/>
</dbReference>
<reference evidence="10" key="2">
    <citation type="submission" date="2015-06" db="UniProtKB">
        <authorList>
            <consortium name="EnsemblPlants"/>
        </authorList>
    </citation>
    <scope>IDENTIFICATION</scope>
</reference>
<dbReference type="SMART" id="SM00184">
    <property type="entry name" value="RING"/>
    <property type="match status" value="1"/>
</dbReference>
<dbReference type="Gramene" id="ORUFI01G04020.3">
    <property type="protein sequence ID" value="ORUFI01G04020.3"/>
    <property type="gene ID" value="ORUFI01G04020"/>
</dbReference>
<dbReference type="PANTHER" id="PTHR22937:SF223">
    <property type="entry name" value="RING-TYPE E3 UBIQUITIN TRANSFERASE"/>
    <property type="match status" value="1"/>
</dbReference>
<dbReference type="InterPro" id="IPR045191">
    <property type="entry name" value="MBR1/2-like"/>
</dbReference>
<evidence type="ECO:0000313" key="11">
    <source>
        <dbReference type="Proteomes" id="UP000008022"/>
    </source>
</evidence>
<dbReference type="Pfam" id="PF13639">
    <property type="entry name" value="zf-RING_2"/>
    <property type="match status" value="1"/>
</dbReference>
<dbReference type="GO" id="GO:0061630">
    <property type="term" value="F:ubiquitin protein ligase activity"/>
    <property type="evidence" value="ECO:0007669"/>
    <property type="project" value="UniProtKB-EC"/>
</dbReference>
<dbReference type="CDD" id="cd16469">
    <property type="entry name" value="RING-H2_RNF24-like"/>
    <property type="match status" value="1"/>
</dbReference>
<evidence type="ECO:0000256" key="6">
    <source>
        <dbReference type="ARBA" id="ARBA00022786"/>
    </source>
</evidence>
<evidence type="ECO:0000256" key="7">
    <source>
        <dbReference type="ARBA" id="ARBA00022833"/>
    </source>
</evidence>
<dbReference type="AlphaFoldDB" id="A0A0E0MRM3"/>
<accession>A0A0E0MRM3</accession>
<dbReference type="Gene3D" id="3.30.40.10">
    <property type="entry name" value="Zinc/RING finger domain, C3HC4 (zinc finger)"/>
    <property type="match status" value="1"/>
</dbReference>
<keyword evidence="6" id="KW-0833">Ubl conjugation pathway</keyword>
<evidence type="ECO:0000259" key="9">
    <source>
        <dbReference type="PROSITE" id="PS50089"/>
    </source>
</evidence>
<dbReference type="InterPro" id="IPR001841">
    <property type="entry name" value="Znf_RING"/>
</dbReference>
<comment type="catalytic activity">
    <reaction evidence="1">
        <text>S-ubiquitinyl-[E2 ubiquitin-conjugating enzyme]-L-cysteine + [acceptor protein]-L-lysine = [E2 ubiquitin-conjugating enzyme]-L-cysteine + N(6)-ubiquitinyl-[acceptor protein]-L-lysine.</text>
        <dbReference type="EC" id="2.3.2.27"/>
    </reaction>
</comment>
<proteinExistence type="predicted"/>
<organism evidence="10 11">
    <name type="scientific">Oryza rufipogon</name>
    <name type="common">Brownbeard rice</name>
    <name type="synonym">Asian wild rice</name>
    <dbReference type="NCBI Taxonomy" id="4529"/>
    <lineage>
        <taxon>Eukaryota</taxon>
        <taxon>Viridiplantae</taxon>
        <taxon>Streptophyta</taxon>
        <taxon>Embryophyta</taxon>
        <taxon>Tracheophyta</taxon>
        <taxon>Spermatophyta</taxon>
        <taxon>Magnoliopsida</taxon>
        <taxon>Liliopsida</taxon>
        <taxon>Poales</taxon>
        <taxon>Poaceae</taxon>
        <taxon>BOP clade</taxon>
        <taxon>Oryzoideae</taxon>
        <taxon>Oryzeae</taxon>
        <taxon>Oryzinae</taxon>
        <taxon>Oryza</taxon>
    </lineage>
</organism>
<keyword evidence="7" id="KW-0862">Zinc</keyword>
<evidence type="ECO:0000313" key="10">
    <source>
        <dbReference type="EnsemblPlants" id="ORUFI01G04020.3"/>
    </source>
</evidence>
<evidence type="ECO:0000256" key="2">
    <source>
        <dbReference type="ARBA" id="ARBA00012483"/>
    </source>
</evidence>
<reference evidence="11" key="1">
    <citation type="submission" date="2013-06" db="EMBL/GenBank/DDBJ databases">
        <authorList>
            <person name="Zhao Q."/>
        </authorList>
    </citation>
    <scope>NUCLEOTIDE SEQUENCE</scope>
    <source>
        <strain evidence="11">cv. W1943</strain>
    </source>
</reference>
<dbReference type="EC" id="2.3.2.27" evidence="2"/>
<dbReference type="InterPro" id="IPR013083">
    <property type="entry name" value="Znf_RING/FYVE/PHD"/>
</dbReference>
<evidence type="ECO:0000256" key="5">
    <source>
        <dbReference type="ARBA" id="ARBA00022771"/>
    </source>
</evidence>
<evidence type="ECO:0000256" key="4">
    <source>
        <dbReference type="ARBA" id="ARBA00022723"/>
    </source>
</evidence>
<evidence type="ECO:0000256" key="3">
    <source>
        <dbReference type="ARBA" id="ARBA00022679"/>
    </source>
</evidence>
<keyword evidence="4" id="KW-0479">Metal-binding</keyword>
<dbReference type="EnsemblPlants" id="ORUFI01G04020.3">
    <property type="protein sequence ID" value="ORUFI01G04020.3"/>
    <property type="gene ID" value="ORUFI01G04020"/>
</dbReference>
<dbReference type="PANTHER" id="PTHR22937">
    <property type="entry name" value="E3 UBIQUITIN-PROTEIN LIGASE RNF165"/>
    <property type="match status" value="1"/>
</dbReference>
<dbReference type="SUPFAM" id="SSF57850">
    <property type="entry name" value="RING/U-box"/>
    <property type="match status" value="1"/>
</dbReference>
<keyword evidence="3" id="KW-0808">Transferase</keyword>
<evidence type="ECO:0000256" key="1">
    <source>
        <dbReference type="ARBA" id="ARBA00000900"/>
    </source>
</evidence>
<name>A0A0E0MRM3_ORYRU</name>
<evidence type="ECO:0000256" key="8">
    <source>
        <dbReference type="PROSITE-ProRule" id="PRU00175"/>
    </source>
</evidence>
<dbReference type="GO" id="GO:0008270">
    <property type="term" value="F:zinc ion binding"/>
    <property type="evidence" value="ECO:0007669"/>
    <property type="project" value="UniProtKB-KW"/>
</dbReference>
<protein>
    <recommendedName>
        <fullName evidence="2">RING-type E3 ubiquitin transferase</fullName>
        <ecNumber evidence="2">2.3.2.27</ecNumber>
    </recommendedName>
</protein>
<keyword evidence="11" id="KW-1185">Reference proteome</keyword>
<dbReference type="PROSITE" id="PS50089">
    <property type="entry name" value="ZF_RING_2"/>
    <property type="match status" value="1"/>
</dbReference>